<evidence type="ECO:0000256" key="6">
    <source>
        <dbReference type="ARBA" id="ARBA00023242"/>
    </source>
</evidence>
<dbReference type="GO" id="GO:0034457">
    <property type="term" value="C:Mpp10 complex"/>
    <property type="evidence" value="ECO:0000318"/>
    <property type="project" value="GO_Central"/>
</dbReference>
<feature type="domain" description="RNA-binding S4" evidence="11">
    <location>
        <begin position="107"/>
        <end position="174"/>
    </location>
</feature>
<keyword evidence="6" id="KW-0539">Nucleus</keyword>
<keyword evidence="4" id="KW-0699">rRNA-binding</keyword>
<dbReference type="Proteomes" id="UP000054558">
    <property type="component" value="Unassembled WGS sequence"/>
</dbReference>
<comment type="similarity">
    <text evidence="2">Belongs to the universal ribosomal protein uS4 family.</text>
</comment>
<dbReference type="CDD" id="cd00165">
    <property type="entry name" value="S4"/>
    <property type="match status" value="1"/>
</dbReference>
<evidence type="ECO:0000256" key="8">
    <source>
        <dbReference type="ARBA" id="ARBA00069727"/>
    </source>
</evidence>
<evidence type="ECO:0000313" key="14">
    <source>
        <dbReference type="Proteomes" id="UP000054558"/>
    </source>
</evidence>
<dbReference type="OrthoDB" id="10248812at2759"/>
<gene>
    <name evidence="13" type="ORF">KFL_006680030</name>
</gene>
<keyword evidence="7" id="KW-0687">Ribonucleoprotein</keyword>
<organism evidence="13 14">
    <name type="scientific">Klebsormidium nitens</name>
    <name type="common">Green alga</name>
    <name type="synonym">Ulothrix nitens</name>
    <dbReference type="NCBI Taxonomy" id="105231"/>
    <lineage>
        <taxon>Eukaryota</taxon>
        <taxon>Viridiplantae</taxon>
        <taxon>Streptophyta</taxon>
        <taxon>Klebsormidiophyceae</taxon>
        <taxon>Klebsormidiales</taxon>
        <taxon>Klebsormidiaceae</taxon>
        <taxon>Klebsormidium</taxon>
    </lineage>
</organism>
<dbReference type="PANTHER" id="PTHR11831:SF1">
    <property type="entry name" value="U3 SMALL NUCLEOLAR RIBONUCLEOPROTEIN PROTEIN IMP3"/>
    <property type="match status" value="1"/>
</dbReference>
<evidence type="ECO:0000256" key="5">
    <source>
        <dbReference type="ARBA" id="ARBA00022884"/>
    </source>
</evidence>
<dbReference type="GO" id="GO:0032040">
    <property type="term" value="C:small-subunit processome"/>
    <property type="evidence" value="ECO:0000318"/>
    <property type="project" value="GO_Central"/>
</dbReference>
<dbReference type="Pfam" id="PF01479">
    <property type="entry name" value="S4"/>
    <property type="match status" value="1"/>
</dbReference>
<dbReference type="STRING" id="105231.A0A1Y1IKI8"/>
<dbReference type="SMART" id="SM01390">
    <property type="entry name" value="Ribosomal_S4"/>
    <property type="match status" value="1"/>
</dbReference>
<evidence type="ECO:0000256" key="4">
    <source>
        <dbReference type="ARBA" id="ARBA00022730"/>
    </source>
</evidence>
<evidence type="ECO:0000313" key="13">
    <source>
        <dbReference type="EMBL" id="GAQ90652.1"/>
    </source>
</evidence>
<evidence type="ECO:0000256" key="2">
    <source>
        <dbReference type="ARBA" id="ARBA00007465"/>
    </source>
</evidence>
<feature type="domain" description="Small ribosomal subunit protein uS4 N-terminal" evidence="12">
    <location>
        <begin position="3"/>
        <end position="106"/>
    </location>
</feature>
<reference evidence="13 14" key="1">
    <citation type="journal article" date="2014" name="Nat. Commun.">
        <title>Klebsormidium flaccidum genome reveals primary factors for plant terrestrial adaptation.</title>
        <authorList>
            <person name="Hori K."/>
            <person name="Maruyama F."/>
            <person name="Fujisawa T."/>
            <person name="Togashi T."/>
            <person name="Yamamoto N."/>
            <person name="Seo M."/>
            <person name="Sato S."/>
            <person name="Yamada T."/>
            <person name="Mori H."/>
            <person name="Tajima N."/>
            <person name="Moriyama T."/>
            <person name="Ikeuchi M."/>
            <person name="Watanabe M."/>
            <person name="Wada H."/>
            <person name="Kobayashi K."/>
            <person name="Saito M."/>
            <person name="Masuda T."/>
            <person name="Sasaki-Sekimoto Y."/>
            <person name="Mashiguchi K."/>
            <person name="Awai K."/>
            <person name="Shimojima M."/>
            <person name="Masuda S."/>
            <person name="Iwai M."/>
            <person name="Nobusawa T."/>
            <person name="Narise T."/>
            <person name="Kondo S."/>
            <person name="Saito H."/>
            <person name="Sato R."/>
            <person name="Murakawa M."/>
            <person name="Ihara Y."/>
            <person name="Oshima-Yamada Y."/>
            <person name="Ohtaka K."/>
            <person name="Satoh M."/>
            <person name="Sonobe K."/>
            <person name="Ishii M."/>
            <person name="Ohtani R."/>
            <person name="Kanamori-Sato M."/>
            <person name="Honoki R."/>
            <person name="Miyazaki D."/>
            <person name="Mochizuki H."/>
            <person name="Umetsu J."/>
            <person name="Higashi K."/>
            <person name="Shibata D."/>
            <person name="Kamiya Y."/>
            <person name="Sato N."/>
            <person name="Nakamura Y."/>
            <person name="Tabata S."/>
            <person name="Ida S."/>
            <person name="Kurokawa K."/>
            <person name="Ohta H."/>
        </authorList>
    </citation>
    <scope>NUCLEOTIDE SEQUENCE [LARGE SCALE GENOMIC DNA]</scope>
    <source>
        <strain evidence="13 14">NIES-2285</strain>
    </source>
</reference>
<keyword evidence="13" id="KW-0689">Ribosomal protein</keyword>
<evidence type="ECO:0000259" key="11">
    <source>
        <dbReference type="SMART" id="SM00363"/>
    </source>
</evidence>
<evidence type="ECO:0000256" key="3">
    <source>
        <dbReference type="ARBA" id="ARBA00022517"/>
    </source>
</evidence>
<evidence type="ECO:0000259" key="12">
    <source>
        <dbReference type="SMART" id="SM01390"/>
    </source>
</evidence>
<proteinExistence type="inferred from homology"/>
<evidence type="ECO:0000256" key="10">
    <source>
        <dbReference type="PROSITE-ProRule" id="PRU00182"/>
    </source>
</evidence>
<keyword evidence="3" id="KW-0690">Ribosome biogenesis</keyword>
<dbReference type="InterPro" id="IPR036986">
    <property type="entry name" value="S4_RNA-bd_sf"/>
</dbReference>
<dbReference type="GO" id="GO:0042274">
    <property type="term" value="P:ribosomal small subunit biogenesis"/>
    <property type="evidence" value="ECO:0000318"/>
    <property type="project" value="GO_Central"/>
</dbReference>
<dbReference type="InterPro" id="IPR022801">
    <property type="entry name" value="Ribosomal_uS4"/>
</dbReference>
<dbReference type="PROSITE" id="PS50889">
    <property type="entry name" value="S4"/>
    <property type="match status" value="1"/>
</dbReference>
<sequence>MRKLKFHEQKLLKKVDFLQWKNEHNLREVQAMRQYHITDRDDYKKYNKLCGMVTKLTSILKKLDPQDPFRIELTDQLLEKLYNMGVIPTRKSLALCDKLSTSSFCRRRLAVMLVRLKFAETMREAVTFVEQGHIRVGPETVTDPAFLVVRNMEDFVTWVDTSKIKRKVLKYNDKLDDYDLLG</sequence>
<name>A0A1Y1IKI8_KLENI</name>
<evidence type="ECO:0000256" key="1">
    <source>
        <dbReference type="ARBA" id="ARBA00004604"/>
    </source>
</evidence>
<dbReference type="SUPFAM" id="SSF55174">
    <property type="entry name" value="Alpha-L RNA-binding motif"/>
    <property type="match status" value="1"/>
</dbReference>
<dbReference type="GO" id="GO:0030515">
    <property type="term" value="F:snoRNA binding"/>
    <property type="evidence" value="ECO:0000318"/>
    <property type="project" value="GO_Central"/>
</dbReference>
<dbReference type="InterPro" id="IPR001912">
    <property type="entry name" value="Ribosomal_uS4_N"/>
</dbReference>
<evidence type="ECO:0000256" key="9">
    <source>
        <dbReference type="ARBA" id="ARBA00072223"/>
    </source>
</evidence>
<protein>
    <recommendedName>
        <fullName evidence="8">U3 small nucleolar ribonucleoprotein protein IMP3</fullName>
    </recommendedName>
    <alternativeName>
        <fullName evidence="9">U3 small nucleolar ribonucleoprotein protein imp3</fullName>
    </alternativeName>
</protein>
<dbReference type="EMBL" id="DF237617">
    <property type="protein sequence ID" value="GAQ90652.1"/>
    <property type="molecule type" value="Genomic_DNA"/>
</dbReference>
<dbReference type="OMA" id="FRIKHEQ"/>
<accession>A0A1Y1IKI8</accession>
<dbReference type="InterPro" id="IPR002942">
    <property type="entry name" value="S4_RNA-bd"/>
</dbReference>
<keyword evidence="14" id="KW-1185">Reference proteome</keyword>
<dbReference type="AlphaFoldDB" id="A0A1Y1IKI8"/>
<dbReference type="FunFam" id="3.10.290.10:FF:000006">
    <property type="entry name" value="U3 small nucleolar ribonucleoprotein IMP3"/>
    <property type="match status" value="1"/>
</dbReference>
<dbReference type="Gene3D" id="3.10.290.10">
    <property type="entry name" value="RNA-binding S4 domain"/>
    <property type="match status" value="1"/>
</dbReference>
<dbReference type="PANTHER" id="PTHR11831">
    <property type="entry name" value="30S 40S RIBOSOMAL PROTEIN"/>
    <property type="match status" value="1"/>
</dbReference>
<keyword evidence="5 10" id="KW-0694">RNA-binding</keyword>
<comment type="subcellular location">
    <subcellularLocation>
        <location evidence="1">Nucleus</location>
        <location evidence="1">Nucleolus</location>
    </subcellularLocation>
</comment>
<dbReference type="GO" id="GO:0005840">
    <property type="term" value="C:ribosome"/>
    <property type="evidence" value="ECO:0007669"/>
    <property type="project" value="UniProtKB-KW"/>
</dbReference>
<evidence type="ECO:0000256" key="7">
    <source>
        <dbReference type="ARBA" id="ARBA00023274"/>
    </source>
</evidence>
<dbReference type="SMART" id="SM00363">
    <property type="entry name" value="S4"/>
    <property type="match status" value="1"/>
</dbReference>
<dbReference type="GO" id="GO:0019843">
    <property type="term" value="F:rRNA binding"/>
    <property type="evidence" value="ECO:0007669"/>
    <property type="project" value="UniProtKB-KW"/>
</dbReference>
<dbReference type="GO" id="GO:0006364">
    <property type="term" value="P:rRNA processing"/>
    <property type="evidence" value="ECO:0000318"/>
    <property type="project" value="GO_Central"/>
</dbReference>
<dbReference type="Pfam" id="PF00163">
    <property type="entry name" value="Ribosomal_S4"/>
    <property type="match status" value="1"/>
</dbReference>